<sequence>MECRNRTGATWSTEDTRSYVQVALRNDQFGRNLYESKVEHRGCAWRGFSGALVAHRRNEDDGRSHWRGKGTVVEKDEERWLREVIKGCVVQDLRTHAHQSAKYSPKRRLLMKPGGNVEGKLTIALIAPESLHVTRSHRSRPTTKNPKPPPLKQKAEAENNLDTCFDVQHITTPLRNQRKKLHEEPEHQPTASLGRLIGAAASCFAPIGCGGGNRADSRLATGMSAATAEHPSSYLSSVWGSS</sequence>
<organism evidence="2 3">
    <name type="scientific">Xyrichtys novacula</name>
    <name type="common">Pearly razorfish</name>
    <name type="synonym">Hemipteronotus novacula</name>
    <dbReference type="NCBI Taxonomy" id="13765"/>
    <lineage>
        <taxon>Eukaryota</taxon>
        <taxon>Metazoa</taxon>
        <taxon>Chordata</taxon>
        <taxon>Craniata</taxon>
        <taxon>Vertebrata</taxon>
        <taxon>Euteleostomi</taxon>
        <taxon>Actinopterygii</taxon>
        <taxon>Neopterygii</taxon>
        <taxon>Teleostei</taxon>
        <taxon>Neoteleostei</taxon>
        <taxon>Acanthomorphata</taxon>
        <taxon>Eupercaria</taxon>
        <taxon>Labriformes</taxon>
        <taxon>Labridae</taxon>
        <taxon>Xyrichtys</taxon>
    </lineage>
</organism>
<evidence type="ECO:0000313" key="3">
    <source>
        <dbReference type="Proteomes" id="UP001178508"/>
    </source>
</evidence>
<gene>
    <name evidence="2" type="ORF">XNOV1_A041230</name>
</gene>
<evidence type="ECO:0000256" key="1">
    <source>
        <dbReference type="SAM" id="MobiDB-lite"/>
    </source>
</evidence>
<dbReference type="EMBL" id="OY660877">
    <property type="protein sequence ID" value="CAJ1072944.1"/>
    <property type="molecule type" value="Genomic_DNA"/>
</dbReference>
<dbReference type="Proteomes" id="UP001178508">
    <property type="component" value="Chromosome 14"/>
</dbReference>
<protein>
    <submittedName>
        <fullName evidence="2">Uncharacterized protein</fullName>
    </submittedName>
</protein>
<feature type="region of interest" description="Disordered" evidence="1">
    <location>
        <begin position="132"/>
        <end position="154"/>
    </location>
</feature>
<dbReference type="AlphaFoldDB" id="A0AAV1GIS2"/>
<accession>A0AAV1GIS2</accession>
<name>A0AAV1GIS2_XYRNO</name>
<evidence type="ECO:0000313" key="2">
    <source>
        <dbReference type="EMBL" id="CAJ1072944.1"/>
    </source>
</evidence>
<keyword evidence="3" id="KW-1185">Reference proteome</keyword>
<proteinExistence type="predicted"/>
<reference evidence="2" key="1">
    <citation type="submission" date="2023-08" db="EMBL/GenBank/DDBJ databases">
        <authorList>
            <person name="Alioto T."/>
            <person name="Alioto T."/>
            <person name="Gomez Garrido J."/>
        </authorList>
    </citation>
    <scope>NUCLEOTIDE SEQUENCE</scope>
</reference>